<accession>A0A4U0U1B8</accession>
<comment type="caution">
    <text evidence="2">The sequence shown here is derived from an EMBL/GenBank/DDBJ whole genome shotgun (WGS) entry which is preliminary data.</text>
</comment>
<name>A0A4U0U1B8_9PEZI</name>
<dbReference type="PANTHER" id="PTHR48312">
    <property type="match status" value="1"/>
</dbReference>
<dbReference type="EMBL" id="NAJL01000020">
    <property type="protein sequence ID" value="TKA27895.1"/>
    <property type="molecule type" value="Genomic_DNA"/>
</dbReference>
<dbReference type="OrthoDB" id="3650366at2759"/>
<evidence type="ECO:0000313" key="2">
    <source>
        <dbReference type="EMBL" id="TKA27895.1"/>
    </source>
</evidence>
<dbReference type="SUPFAM" id="SSF52540">
    <property type="entry name" value="P-loop containing nucleoside triphosphate hydrolases"/>
    <property type="match status" value="1"/>
</dbReference>
<gene>
    <name evidence="2" type="ORF">B0A50_03960</name>
</gene>
<dbReference type="Gene3D" id="3.40.50.300">
    <property type="entry name" value="P-loop containing nucleotide triphosphate hydrolases"/>
    <property type="match status" value="1"/>
</dbReference>
<dbReference type="Proteomes" id="UP000308549">
    <property type="component" value="Unassembled WGS sequence"/>
</dbReference>
<sequence length="329" mass="37718">MPASNHAIQNGSNGASNKTSDNSKKPVMLITSPRTGSNLLQKILSAQEGFRHSNYVFFDICMKLSFELLNKGRAKDVDPKVWDEYMTEYQRNFGQLLEKIETNRQEGFATFHKEHISFLVDPIFLFKKAYPDDEGSRFVVRYPDGRDVKPKQTSCLLLPDDFLLGTVPVMLIRHPAKIIASLFRAQQDVGFDVLAPHMQVFIGLEWMLQLHEWYCDHGITPVIIDANDVMTEPRVLEKLCERCDMEPDQILASWDEDEESENRIMARFTDTLRGSTGIVVGKGSAGIDLQKEKNGWKEEFGDEIQVHMVVLLDRLLPLYDELYKMRLTV</sequence>
<feature type="compositionally biased region" description="Polar residues" evidence="1">
    <location>
        <begin position="1"/>
        <end position="20"/>
    </location>
</feature>
<proteinExistence type="predicted"/>
<dbReference type="AlphaFoldDB" id="A0A4U0U1B8"/>
<evidence type="ECO:0000256" key="1">
    <source>
        <dbReference type="SAM" id="MobiDB-lite"/>
    </source>
</evidence>
<dbReference type="InterPro" id="IPR027417">
    <property type="entry name" value="P-loop_NTPase"/>
</dbReference>
<protein>
    <submittedName>
        <fullName evidence="2">Uncharacterized protein</fullName>
    </submittedName>
</protein>
<evidence type="ECO:0000313" key="3">
    <source>
        <dbReference type="Proteomes" id="UP000308549"/>
    </source>
</evidence>
<dbReference type="PANTHER" id="PTHR48312:SF1">
    <property type="entry name" value="SULFOTRANSFERASE"/>
    <property type="match status" value="1"/>
</dbReference>
<organism evidence="2 3">
    <name type="scientific">Salinomyces thailandicus</name>
    <dbReference type="NCBI Taxonomy" id="706561"/>
    <lineage>
        <taxon>Eukaryota</taxon>
        <taxon>Fungi</taxon>
        <taxon>Dikarya</taxon>
        <taxon>Ascomycota</taxon>
        <taxon>Pezizomycotina</taxon>
        <taxon>Dothideomycetes</taxon>
        <taxon>Dothideomycetidae</taxon>
        <taxon>Mycosphaerellales</taxon>
        <taxon>Teratosphaeriaceae</taxon>
        <taxon>Salinomyces</taxon>
    </lineage>
</organism>
<reference evidence="2 3" key="1">
    <citation type="submission" date="2017-03" db="EMBL/GenBank/DDBJ databases">
        <title>Genomes of endolithic fungi from Antarctica.</title>
        <authorList>
            <person name="Coleine C."/>
            <person name="Masonjones S."/>
            <person name="Stajich J.E."/>
        </authorList>
    </citation>
    <scope>NUCLEOTIDE SEQUENCE [LARGE SCALE GENOMIC DNA]</scope>
    <source>
        <strain evidence="2 3">CCFEE 6315</strain>
    </source>
</reference>
<keyword evidence="3" id="KW-1185">Reference proteome</keyword>
<feature type="region of interest" description="Disordered" evidence="1">
    <location>
        <begin position="1"/>
        <end position="27"/>
    </location>
</feature>